<dbReference type="HOGENOM" id="CLU_1498665_0_0_1"/>
<dbReference type="PANTHER" id="PTHR33207">
    <property type="entry name" value="F-BOX DOMAIN CONTAINING PROTEIN-RELATED"/>
    <property type="match status" value="1"/>
</dbReference>
<proteinExistence type="predicted"/>
<protein>
    <submittedName>
        <fullName evidence="2">Uncharacterized protein</fullName>
    </submittedName>
</protein>
<dbReference type="AlphaFoldDB" id="B8ABH7"/>
<dbReference type="STRING" id="39946.B8ABH7"/>
<name>B8ABH7_ORYSI</name>
<reference evidence="2 3" key="1">
    <citation type="journal article" date="2005" name="PLoS Biol.">
        <title>The genomes of Oryza sativa: a history of duplications.</title>
        <authorList>
            <person name="Yu J."/>
            <person name="Wang J."/>
            <person name="Lin W."/>
            <person name="Li S."/>
            <person name="Li H."/>
            <person name="Zhou J."/>
            <person name="Ni P."/>
            <person name="Dong W."/>
            <person name="Hu S."/>
            <person name="Zeng C."/>
            <person name="Zhang J."/>
            <person name="Zhang Y."/>
            <person name="Li R."/>
            <person name="Xu Z."/>
            <person name="Li S."/>
            <person name="Li X."/>
            <person name="Zheng H."/>
            <person name="Cong L."/>
            <person name="Lin L."/>
            <person name="Yin J."/>
            <person name="Geng J."/>
            <person name="Li G."/>
            <person name="Shi J."/>
            <person name="Liu J."/>
            <person name="Lv H."/>
            <person name="Li J."/>
            <person name="Wang J."/>
            <person name="Deng Y."/>
            <person name="Ran L."/>
            <person name="Shi X."/>
            <person name="Wang X."/>
            <person name="Wu Q."/>
            <person name="Li C."/>
            <person name="Ren X."/>
            <person name="Wang J."/>
            <person name="Wang X."/>
            <person name="Li D."/>
            <person name="Liu D."/>
            <person name="Zhang X."/>
            <person name="Ji Z."/>
            <person name="Zhao W."/>
            <person name="Sun Y."/>
            <person name="Zhang Z."/>
            <person name="Bao J."/>
            <person name="Han Y."/>
            <person name="Dong L."/>
            <person name="Ji J."/>
            <person name="Chen P."/>
            <person name="Wu S."/>
            <person name="Liu J."/>
            <person name="Xiao Y."/>
            <person name="Bu D."/>
            <person name="Tan J."/>
            <person name="Yang L."/>
            <person name="Ye C."/>
            <person name="Zhang J."/>
            <person name="Xu J."/>
            <person name="Zhou Y."/>
            <person name="Yu Y."/>
            <person name="Zhang B."/>
            <person name="Zhuang S."/>
            <person name="Wei H."/>
            <person name="Liu B."/>
            <person name="Lei M."/>
            <person name="Yu H."/>
            <person name="Li Y."/>
            <person name="Xu H."/>
            <person name="Wei S."/>
            <person name="He X."/>
            <person name="Fang L."/>
            <person name="Zhang Z."/>
            <person name="Zhang Y."/>
            <person name="Huang X."/>
            <person name="Su Z."/>
            <person name="Tong W."/>
            <person name="Li J."/>
            <person name="Tong Z."/>
            <person name="Li S."/>
            <person name="Ye J."/>
            <person name="Wang L."/>
            <person name="Fang L."/>
            <person name="Lei T."/>
            <person name="Chen C."/>
            <person name="Chen H."/>
            <person name="Xu Z."/>
            <person name="Li H."/>
            <person name="Huang H."/>
            <person name="Zhang F."/>
            <person name="Xu H."/>
            <person name="Li N."/>
            <person name="Zhao C."/>
            <person name="Li S."/>
            <person name="Dong L."/>
            <person name="Huang Y."/>
            <person name="Li L."/>
            <person name="Xi Y."/>
            <person name="Qi Q."/>
            <person name="Li W."/>
            <person name="Zhang B."/>
            <person name="Hu W."/>
            <person name="Zhang Y."/>
            <person name="Tian X."/>
            <person name="Jiao Y."/>
            <person name="Liang X."/>
            <person name="Jin J."/>
            <person name="Gao L."/>
            <person name="Zheng W."/>
            <person name="Hao B."/>
            <person name="Liu S."/>
            <person name="Wang W."/>
            <person name="Yuan L."/>
            <person name="Cao M."/>
            <person name="McDermott J."/>
            <person name="Samudrala R."/>
            <person name="Wang J."/>
            <person name="Wong G.K."/>
            <person name="Yang H."/>
        </authorList>
    </citation>
    <scope>NUCLEOTIDE SEQUENCE [LARGE SCALE GENOMIC DNA]</scope>
    <source>
        <strain evidence="3">cv. 93-11</strain>
    </source>
</reference>
<sequence length="180" mass="19181">MAAAHDEVPLEAVVVDSIFSHIQAGGAAEVAAGSAGRSRRWDAADEWSGGAAGDQDDGHCATAGSSGDEGDDDTDEEERIPFDKKQAVQGWRFVDGVNCDDEADQLGINGGLDVVAIKDGFVYLAATGMILSLCLETRKLEKLFPMSFQFPLHPYIMAWPPTLVGNYGSFAEIQDDISNV</sequence>
<organism evidence="2 3">
    <name type="scientific">Oryza sativa subsp. indica</name>
    <name type="common">Rice</name>
    <dbReference type="NCBI Taxonomy" id="39946"/>
    <lineage>
        <taxon>Eukaryota</taxon>
        <taxon>Viridiplantae</taxon>
        <taxon>Streptophyta</taxon>
        <taxon>Embryophyta</taxon>
        <taxon>Tracheophyta</taxon>
        <taxon>Spermatophyta</taxon>
        <taxon>Magnoliopsida</taxon>
        <taxon>Liliopsida</taxon>
        <taxon>Poales</taxon>
        <taxon>Poaceae</taxon>
        <taxon>BOP clade</taxon>
        <taxon>Oryzoideae</taxon>
        <taxon>Oryzeae</taxon>
        <taxon>Oryzinae</taxon>
        <taxon>Oryza</taxon>
        <taxon>Oryza sativa</taxon>
    </lineage>
</organism>
<feature type="region of interest" description="Disordered" evidence="1">
    <location>
        <begin position="33"/>
        <end position="77"/>
    </location>
</feature>
<evidence type="ECO:0000256" key="1">
    <source>
        <dbReference type="SAM" id="MobiDB-lite"/>
    </source>
</evidence>
<dbReference type="Gramene" id="BGIOSGA003932-TA">
    <property type="protein sequence ID" value="BGIOSGA003932-PA"/>
    <property type="gene ID" value="BGIOSGA003932"/>
</dbReference>
<dbReference type="Proteomes" id="UP000007015">
    <property type="component" value="Chromosome 1"/>
</dbReference>
<evidence type="ECO:0000313" key="2">
    <source>
        <dbReference type="EMBL" id="EEC71036.1"/>
    </source>
</evidence>
<dbReference type="EMBL" id="CM000126">
    <property type="protein sequence ID" value="EEC71036.1"/>
    <property type="molecule type" value="Genomic_DNA"/>
</dbReference>
<evidence type="ECO:0000313" key="3">
    <source>
        <dbReference type="Proteomes" id="UP000007015"/>
    </source>
</evidence>
<keyword evidence="3" id="KW-1185">Reference proteome</keyword>
<accession>B8ABH7</accession>
<gene>
    <name evidence="2" type="ORF">OsI_02749</name>
</gene>
<feature type="compositionally biased region" description="Acidic residues" evidence="1">
    <location>
        <begin position="68"/>
        <end position="77"/>
    </location>
</feature>